<dbReference type="Proteomes" id="UP000248889">
    <property type="component" value="Unassembled WGS sequence"/>
</dbReference>
<dbReference type="GO" id="GO:0000160">
    <property type="term" value="P:phosphorelay signal transduction system"/>
    <property type="evidence" value="ECO:0007669"/>
    <property type="project" value="UniProtKB-KW"/>
</dbReference>
<accession>A0A2X0I7K6</accession>
<dbReference type="SMART" id="SM01043">
    <property type="entry name" value="BTAD"/>
    <property type="match status" value="1"/>
</dbReference>
<organism evidence="3 4">
    <name type="scientific">Streptacidiphilus pinicola</name>
    <dbReference type="NCBI Taxonomy" id="2219663"/>
    <lineage>
        <taxon>Bacteria</taxon>
        <taxon>Bacillati</taxon>
        <taxon>Actinomycetota</taxon>
        <taxon>Actinomycetes</taxon>
        <taxon>Kitasatosporales</taxon>
        <taxon>Streptomycetaceae</taxon>
        <taxon>Streptacidiphilus</taxon>
    </lineage>
</organism>
<reference evidence="3 4" key="1">
    <citation type="submission" date="2018-06" db="EMBL/GenBank/DDBJ databases">
        <title>Streptacidiphilus pinicola sp. nov., isolated from pine grove soil.</title>
        <authorList>
            <person name="Roh S.G."/>
            <person name="Park S."/>
            <person name="Kim M.-K."/>
            <person name="Yun B.-R."/>
            <person name="Park J."/>
            <person name="Kim M.J."/>
            <person name="Kim Y.S."/>
            <person name="Kim S.B."/>
        </authorList>
    </citation>
    <scope>NUCLEOTIDE SEQUENCE [LARGE SCALE GENOMIC DNA]</scope>
    <source>
        <strain evidence="3 4">MMS16-CNU450</strain>
    </source>
</reference>
<keyword evidence="1" id="KW-0902">Two-component regulatory system</keyword>
<keyword evidence="4" id="KW-1185">Reference proteome</keyword>
<gene>
    <name evidence="3" type="ORF">DN069_35580</name>
</gene>
<dbReference type="RefSeq" id="WP_111507395.1">
    <property type="nucleotide sequence ID" value="NZ_QKYN01000188.1"/>
</dbReference>
<dbReference type="EMBL" id="QKYN01000188">
    <property type="protein sequence ID" value="RAG80914.1"/>
    <property type="molecule type" value="Genomic_DNA"/>
</dbReference>
<evidence type="ECO:0000256" key="1">
    <source>
        <dbReference type="ARBA" id="ARBA00023012"/>
    </source>
</evidence>
<dbReference type="OrthoDB" id="8444614at2"/>
<protein>
    <recommendedName>
        <fullName evidence="2">Bacterial transcriptional activator domain-containing protein</fullName>
    </recommendedName>
</protein>
<comment type="caution">
    <text evidence="3">The sequence shown here is derived from an EMBL/GenBank/DDBJ whole genome shotgun (WGS) entry which is preliminary data.</text>
</comment>
<dbReference type="InterPro" id="IPR011990">
    <property type="entry name" value="TPR-like_helical_dom_sf"/>
</dbReference>
<evidence type="ECO:0000313" key="3">
    <source>
        <dbReference type="EMBL" id="RAG80914.1"/>
    </source>
</evidence>
<name>A0A2X0I7K6_9ACTN</name>
<dbReference type="AlphaFoldDB" id="A0A2X0I7K6"/>
<dbReference type="InterPro" id="IPR005158">
    <property type="entry name" value="BTAD"/>
</dbReference>
<evidence type="ECO:0000313" key="4">
    <source>
        <dbReference type="Proteomes" id="UP000248889"/>
    </source>
</evidence>
<sequence>MPAQAGSGLEPARVASALPPGDPWILALLGTPPAGAQPGQAQLRVLGPVELVGAKGPVEPAWRAGLVEVAARRELGPAQGAYVSADAIGRLREWLGDGPGGRPVNLRCDWEDFQALRARGLTDVGPNGDTALARALALVRGAPFAEAAYPWAEPLRAGMTAAVVDVAHELTLRRLRARDHRGAEAAAYRGLVAEPDAELLLRDLVLLYADAADSPQLQRTVARLETKAARTGLPPEPETAALLDELRSPVIDPLSRR</sequence>
<dbReference type="Gene3D" id="1.25.40.10">
    <property type="entry name" value="Tetratricopeptide repeat domain"/>
    <property type="match status" value="1"/>
</dbReference>
<evidence type="ECO:0000259" key="2">
    <source>
        <dbReference type="SMART" id="SM01043"/>
    </source>
</evidence>
<feature type="domain" description="Bacterial transcriptional activator" evidence="2">
    <location>
        <begin position="108"/>
        <end position="247"/>
    </location>
</feature>
<proteinExistence type="predicted"/>